<dbReference type="InterPro" id="IPR003599">
    <property type="entry name" value="Ig_sub"/>
</dbReference>
<dbReference type="Gene3D" id="2.10.70.10">
    <property type="entry name" value="Complement Module, domain 1"/>
    <property type="match status" value="2"/>
</dbReference>
<feature type="domain" description="Sushi" evidence="7">
    <location>
        <begin position="449"/>
        <end position="508"/>
    </location>
</feature>
<dbReference type="SUPFAM" id="SSF48726">
    <property type="entry name" value="Immunoglobulin"/>
    <property type="match status" value="2"/>
</dbReference>
<dbReference type="CDD" id="cd00033">
    <property type="entry name" value="CCP"/>
    <property type="match status" value="2"/>
</dbReference>
<keyword evidence="3 4" id="KW-1015">Disulfide bond</keyword>
<accession>A0A8B8A0N0</accession>
<dbReference type="Gene3D" id="2.60.40.10">
    <property type="entry name" value="Immunoglobulins"/>
    <property type="match status" value="2"/>
</dbReference>
<dbReference type="SMART" id="SM00409">
    <property type="entry name" value="IG"/>
    <property type="match status" value="3"/>
</dbReference>
<dbReference type="RefSeq" id="XP_022111313.1">
    <property type="nucleotide sequence ID" value="XM_022255621.1"/>
</dbReference>
<dbReference type="AlphaFoldDB" id="A0A8B8A0N0"/>
<dbReference type="SUPFAM" id="SSF57535">
    <property type="entry name" value="Complement control module/SCR domain"/>
    <property type="match status" value="2"/>
</dbReference>
<dbReference type="InterPro" id="IPR000436">
    <property type="entry name" value="Sushi_SCR_CCP_dom"/>
</dbReference>
<feature type="disulfide bond" evidence="4">
    <location>
        <begin position="451"/>
        <end position="494"/>
    </location>
</feature>
<dbReference type="InterPro" id="IPR013106">
    <property type="entry name" value="Ig_V-set"/>
</dbReference>
<proteinExistence type="predicted"/>
<evidence type="ECO:0000313" key="9">
    <source>
        <dbReference type="RefSeq" id="XP_022111313.1"/>
    </source>
</evidence>
<protein>
    <submittedName>
        <fullName evidence="9">Uncharacterized protein LOC110990567 isoform X2</fullName>
    </submittedName>
</protein>
<dbReference type="PANTHER" id="PTHR45656">
    <property type="entry name" value="PROTEIN CBR-CLEC-78"/>
    <property type="match status" value="1"/>
</dbReference>
<evidence type="ECO:0000256" key="1">
    <source>
        <dbReference type="ARBA" id="ARBA00022729"/>
    </source>
</evidence>
<dbReference type="GeneID" id="110990567"/>
<keyword evidence="2" id="KW-0677">Repeat</keyword>
<feature type="region of interest" description="Disordered" evidence="5">
    <location>
        <begin position="173"/>
        <end position="194"/>
    </location>
</feature>
<comment type="caution">
    <text evidence="4">Lacks conserved residue(s) required for the propagation of feature annotation.</text>
</comment>
<evidence type="ECO:0000256" key="3">
    <source>
        <dbReference type="ARBA" id="ARBA00023157"/>
    </source>
</evidence>
<dbReference type="PROSITE" id="PS50923">
    <property type="entry name" value="SUSHI"/>
    <property type="match status" value="2"/>
</dbReference>
<dbReference type="OMA" id="QTHRIPC"/>
<feature type="domain" description="Ig-like" evidence="6">
    <location>
        <begin position="304"/>
        <end position="385"/>
    </location>
</feature>
<gene>
    <name evidence="9" type="primary">LOC110990567</name>
</gene>
<feature type="disulfide bond" evidence="4">
    <location>
        <begin position="420"/>
        <end position="447"/>
    </location>
</feature>
<evidence type="ECO:0000313" key="8">
    <source>
        <dbReference type="Proteomes" id="UP000694845"/>
    </source>
</evidence>
<evidence type="ECO:0000259" key="7">
    <source>
        <dbReference type="PROSITE" id="PS50923"/>
    </source>
</evidence>
<dbReference type="SMART" id="SM00032">
    <property type="entry name" value="CCP"/>
    <property type="match status" value="2"/>
</dbReference>
<dbReference type="Pfam" id="PF07686">
    <property type="entry name" value="V-set"/>
    <property type="match status" value="1"/>
</dbReference>
<dbReference type="Pfam" id="PF00084">
    <property type="entry name" value="Sushi"/>
    <property type="match status" value="2"/>
</dbReference>
<feature type="domain" description="Ig-like" evidence="6">
    <location>
        <begin position="70"/>
        <end position="146"/>
    </location>
</feature>
<evidence type="ECO:0000256" key="5">
    <source>
        <dbReference type="SAM" id="MobiDB-lite"/>
    </source>
</evidence>
<dbReference type="InterPro" id="IPR051277">
    <property type="entry name" value="SEZ6_CSMD_C4BPB_Regulators"/>
</dbReference>
<dbReference type="InterPro" id="IPR035976">
    <property type="entry name" value="Sushi/SCR/CCP_sf"/>
</dbReference>
<evidence type="ECO:0000256" key="4">
    <source>
        <dbReference type="PROSITE-ProRule" id="PRU00302"/>
    </source>
</evidence>
<evidence type="ECO:0000256" key="2">
    <source>
        <dbReference type="ARBA" id="ARBA00022737"/>
    </source>
</evidence>
<keyword evidence="4" id="KW-0768">Sushi</keyword>
<dbReference type="PROSITE" id="PS50835">
    <property type="entry name" value="IG_LIKE"/>
    <property type="match status" value="2"/>
</dbReference>
<keyword evidence="1" id="KW-0732">Signal</keyword>
<dbReference type="InterPro" id="IPR036179">
    <property type="entry name" value="Ig-like_dom_sf"/>
</dbReference>
<feature type="domain" description="Sushi" evidence="7">
    <location>
        <begin position="391"/>
        <end position="447"/>
    </location>
</feature>
<organism evidence="8 9">
    <name type="scientific">Acanthaster planci</name>
    <name type="common">Crown-of-thorns starfish</name>
    <dbReference type="NCBI Taxonomy" id="133434"/>
    <lineage>
        <taxon>Eukaryota</taxon>
        <taxon>Metazoa</taxon>
        <taxon>Echinodermata</taxon>
        <taxon>Eleutherozoa</taxon>
        <taxon>Asterozoa</taxon>
        <taxon>Asteroidea</taxon>
        <taxon>Valvatacea</taxon>
        <taxon>Valvatida</taxon>
        <taxon>Acanthasteridae</taxon>
        <taxon>Acanthaster</taxon>
    </lineage>
</organism>
<name>A0A8B8A0N0_ACAPL</name>
<dbReference type="InterPro" id="IPR007110">
    <property type="entry name" value="Ig-like_dom"/>
</dbReference>
<keyword evidence="8" id="KW-1185">Reference proteome</keyword>
<sequence>MEFHSTKHGPGTRKLVHAVIIVTGILTLVCSALSGCSLHHVHVCRSASGNTTQDAFGLANESASVQLGLVHKLPCLSRRPEESPSSLLSVVWYRGNSIADPAKEILISYQDNHIYPESDRCEFSPDFGLVIKGIEEKDNATFLCEVILKTYEERVKEIRVQVLDNSFPPRIGDRSRPANLQRGHRHKVPCRAPQTPEAPADVVYWSVGEGITTDTEIIAARFFKHGGTNLFFNYGADFSIDSDASLTVNSLESFQENWVTFWCHIFQSNGTLSSSSTEVYISEDQKSSTAFRNSTTSTFYLKRGSKQVLPCTSWTRGNAVCNVQWFHELSEQPVVSYNVSANILEVDSVYDFAGSFGLVISSANSSHAGPYNCTVASTDSGTKIGVINVFVECPNPGMPEGGTRRGPSSFMPGAEVSFHCLDGYEREGSTFSVCQENGEWSLPVPKCIPNCLEIAAPGNGSLTHSTAEWRRNGSRIDFSCDPGFSLVGAASVTCENGQWDHPVPTCFGVFCKTITDQSHCFDVKWLFSRELAI</sequence>
<dbReference type="InterPro" id="IPR013783">
    <property type="entry name" value="Ig-like_fold"/>
</dbReference>
<reference evidence="9" key="1">
    <citation type="submission" date="2025-08" db="UniProtKB">
        <authorList>
            <consortium name="RefSeq"/>
        </authorList>
    </citation>
    <scope>IDENTIFICATION</scope>
</reference>
<dbReference type="OrthoDB" id="6127264at2759"/>
<evidence type="ECO:0000259" key="6">
    <source>
        <dbReference type="PROSITE" id="PS50835"/>
    </source>
</evidence>
<dbReference type="Proteomes" id="UP000694845">
    <property type="component" value="Unplaced"/>
</dbReference>
<dbReference type="PANTHER" id="PTHR45656:SF4">
    <property type="entry name" value="PROTEIN CBR-CLEC-78"/>
    <property type="match status" value="1"/>
</dbReference>